<organism evidence="2 3">
    <name type="scientific">Laccaria amethystina LaAM-08-1</name>
    <dbReference type="NCBI Taxonomy" id="1095629"/>
    <lineage>
        <taxon>Eukaryota</taxon>
        <taxon>Fungi</taxon>
        <taxon>Dikarya</taxon>
        <taxon>Basidiomycota</taxon>
        <taxon>Agaricomycotina</taxon>
        <taxon>Agaricomycetes</taxon>
        <taxon>Agaricomycetidae</taxon>
        <taxon>Agaricales</taxon>
        <taxon>Agaricineae</taxon>
        <taxon>Hydnangiaceae</taxon>
        <taxon>Laccaria</taxon>
    </lineage>
</organism>
<protein>
    <submittedName>
        <fullName evidence="2">Uncharacterized protein</fullName>
    </submittedName>
</protein>
<proteinExistence type="predicted"/>
<gene>
    <name evidence="2" type="ORF">K443DRAFT_288011</name>
</gene>
<evidence type="ECO:0000313" key="3">
    <source>
        <dbReference type="Proteomes" id="UP000054477"/>
    </source>
</evidence>
<dbReference type="EMBL" id="KN838554">
    <property type="protein sequence ID" value="KIK06220.1"/>
    <property type="molecule type" value="Genomic_DNA"/>
</dbReference>
<dbReference type="Proteomes" id="UP000054477">
    <property type="component" value="Unassembled WGS sequence"/>
</dbReference>
<name>A0A0C9X265_9AGAR</name>
<accession>A0A0C9X265</accession>
<dbReference type="AlphaFoldDB" id="A0A0C9X265"/>
<dbReference type="HOGENOM" id="CLU_2996816_0_0_1"/>
<reference evidence="3" key="2">
    <citation type="submission" date="2015-01" db="EMBL/GenBank/DDBJ databases">
        <title>Evolutionary Origins and Diversification of the Mycorrhizal Mutualists.</title>
        <authorList>
            <consortium name="DOE Joint Genome Institute"/>
            <consortium name="Mycorrhizal Genomics Consortium"/>
            <person name="Kohler A."/>
            <person name="Kuo A."/>
            <person name="Nagy L.G."/>
            <person name="Floudas D."/>
            <person name="Copeland A."/>
            <person name="Barry K.W."/>
            <person name="Cichocki N."/>
            <person name="Veneault-Fourrey C."/>
            <person name="LaButti K."/>
            <person name="Lindquist E.A."/>
            <person name="Lipzen A."/>
            <person name="Lundell T."/>
            <person name="Morin E."/>
            <person name="Murat C."/>
            <person name="Riley R."/>
            <person name="Ohm R."/>
            <person name="Sun H."/>
            <person name="Tunlid A."/>
            <person name="Henrissat B."/>
            <person name="Grigoriev I.V."/>
            <person name="Hibbett D.S."/>
            <person name="Martin F."/>
        </authorList>
    </citation>
    <scope>NUCLEOTIDE SEQUENCE [LARGE SCALE GENOMIC DNA]</scope>
    <source>
        <strain evidence="3">LaAM-08-1</strain>
    </source>
</reference>
<evidence type="ECO:0000313" key="2">
    <source>
        <dbReference type="EMBL" id="KIK06220.1"/>
    </source>
</evidence>
<evidence type="ECO:0000256" key="1">
    <source>
        <dbReference type="SAM" id="MobiDB-lite"/>
    </source>
</evidence>
<reference evidence="2 3" key="1">
    <citation type="submission" date="2014-04" db="EMBL/GenBank/DDBJ databases">
        <authorList>
            <consortium name="DOE Joint Genome Institute"/>
            <person name="Kuo A."/>
            <person name="Kohler A."/>
            <person name="Nagy L.G."/>
            <person name="Floudas D."/>
            <person name="Copeland A."/>
            <person name="Barry K.W."/>
            <person name="Cichocki N."/>
            <person name="Veneault-Fourrey C."/>
            <person name="LaButti K."/>
            <person name="Lindquist E.A."/>
            <person name="Lipzen A."/>
            <person name="Lundell T."/>
            <person name="Morin E."/>
            <person name="Murat C."/>
            <person name="Sun H."/>
            <person name="Tunlid A."/>
            <person name="Henrissat B."/>
            <person name="Grigoriev I.V."/>
            <person name="Hibbett D.S."/>
            <person name="Martin F."/>
            <person name="Nordberg H.P."/>
            <person name="Cantor M.N."/>
            <person name="Hua S.X."/>
        </authorList>
    </citation>
    <scope>NUCLEOTIDE SEQUENCE [LARGE SCALE GENOMIC DNA]</scope>
    <source>
        <strain evidence="2 3">LaAM-08-1</strain>
    </source>
</reference>
<feature type="region of interest" description="Disordered" evidence="1">
    <location>
        <begin position="1"/>
        <end position="23"/>
    </location>
</feature>
<keyword evidence="3" id="KW-1185">Reference proteome</keyword>
<sequence length="57" mass="6161">MRRSLSNKISNPSVFGTATSSNDCPSPVNFSLAALQCKHCQGPYCDILSTVKTEKIN</sequence>